<proteinExistence type="predicted"/>
<gene>
    <name evidence="1" type="ORF">GCM10010833_10920</name>
</gene>
<comment type="caution">
    <text evidence="1">The sequence shown here is derived from an EMBL/GenBank/DDBJ whole genome shotgun (WGS) entry which is preliminary data.</text>
</comment>
<sequence length="130" mass="15173">MAQVTRAIVEHVTDLTRGRALEADDPLPGLRWTLSRTVANHCSAEVELLRDHLQRNPQIGIDRADMVRRYHDELLAWRSALMECNADWPPKRVTQEPSGFLDVFRPLADALYQRIRWEEHEFYPKVLGRT</sequence>
<protein>
    <recommendedName>
        <fullName evidence="3">Hemerythrin-like domain-containing protein</fullName>
    </recommendedName>
</protein>
<dbReference type="Proteomes" id="UP000614261">
    <property type="component" value="Unassembled WGS sequence"/>
</dbReference>
<dbReference type="EMBL" id="BMGD01000002">
    <property type="protein sequence ID" value="GGB57952.1"/>
    <property type="molecule type" value="Genomic_DNA"/>
</dbReference>
<accession>A0ABQ1J4Z5</accession>
<reference evidence="2" key="1">
    <citation type="journal article" date="2019" name="Int. J. Syst. Evol. Microbiol.">
        <title>The Global Catalogue of Microorganisms (GCM) 10K type strain sequencing project: providing services to taxonomists for standard genome sequencing and annotation.</title>
        <authorList>
            <consortium name="The Broad Institute Genomics Platform"/>
            <consortium name="The Broad Institute Genome Sequencing Center for Infectious Disease"/>
            <person name="Wu L."/>
            <person name="Ma J."/>
        </authorList>
    </citation>
    <scope>NUCLEOTIDE SEQUENCE [LARGE SCALE GENOMIC DNA]</scope>
    <source>
        <strain evidence="2">CGMCC 1.12851</strain>
    </source>
</reference>
<organism evidence="1 2">
    <name type="scientific">Blastomonas aquatica</name>
    <dbReference type="NCBI Taxonomy" id="1510276"/>
    <lineage>
        <taxon>Bacteria</taxon>
        <taxon>Pseudomonadati</taxon>
        <taxon>Pseudomonadota</taxon>
        <taxon>Alphaproteobacteria</taxon>
        <taxon>Sphingomonadales</taxon>
        <taxon>Sphingomonadaceae</taxon>
        <taxon>Blastomonas</taxon>
    </lineage>
</organism>
<name>A0ABQ1J4Z5_9SPHN</name>
<evidence type="ECO:0000313" key="2">
    <source>
        <dbReference type="Proteomes" id="UP000614261"/>
    </source>
</evidence>
<evidence type="ECO:0008006" key="3">
    <source>
        <dbReference type="Google" id="ProtNLM"/>
    </source>
</evidence>
<keyword evidence="2" id="KW-1185">Reference proteome</keyword>
<evidence type="ECO:0000313" key="1">
    <source>
        <dbReference type="EMBL" id="GGB57952.1"/>
    </source>
</evidence>